<dbReference type="Pfam" id="PF14526">
    <property type="entry name" value="Cass2"/>
    <property type="match status" value="1"/>
</dbReference>
<dbReference type="InterPro" id="IPR029441">
    <property type="entry name" value="Cass2"/>
</dbReference>
<name>A0A8E2LFH3_9BACI</name>
<evidence type="ECO:0000313" key="3">
    <source>
        <dbReference type="Proteomes" id="UP000189761"/>
    </source>
</evidence>
<dbReference type="SUPFAM" id="SSF55136">
    <property type="entry name" value="Probable bacterial effector-binding domain"/>
    <property type="match status" value="1"/>
</dbReference>
<dbReference type="InterPro" id="IPR053182">
    <property type="entry name" value="YobU-like_regulator"/>
</dbReference>
<accession>A0A8E2LFH3</accession>
<protein>
    <submittedName>
        <fullName evidence="2">AraC family transcriptional regulator</fullName>
    </submittedName>
</protein>
<proteinExistence type="predicted"/>
<dbReference type="Gene3D" id="3.20.80.10">
    <property type="entry name" value="Regulatory factor, effector binding domain"/>
    <property type="match status" value="1"/>
</dbReference>
<dbReference type="PANTHER" id="PTHR36444:SF2">
    <property type="entry name" value="TRANSCRIPTIONAL REGULATOR PROTEIN YOBU-RELATED"/>
    <property type="match status" value="1"/>
</dbReference>
<gene>
    <name evidence="2" type="ORF">BWZ43_08135</name>
</gene>
<keyword evidence="3" id="KW-1185">Reference proteome</keyword>
<feature type="domain" description="AraC effector-binding" evidence="1">
    <location>
        <begin position="13"/>
        <end position="164"/>
    </location>
</feature>
<reference evidence="2 3" key="1">
    <citation type="submission" date="2017-01" db="EMBL/GenBank/DDBJ databases">
        <title>Draft genome sequence of Bacillus oleronius.</title>
        <authorList>
            <person name="Allam M."/>
        </authorList>
    </citation>
    <scope>NUCLEOTIDE SEQUENCE [LARGE SCALE GENOMIC DNA]</scope>
    <source>
        <strain evidence="2 3">DSM 9356</strain>
    </source>
</reference>
<evidence type="ECO:0000313" key="2">
    <source>
        <dbReference type="EMBL" id="OOP68872.1"/>
    </source>
</evidence>
<dbReference type="SMART" id="SM00871">
    <property type="entry name" value="AraC_E_bind"/>
    <property type="match status" value="1"/>
</dbReference>
<evidence type="ECO:0000259" key="1">
    <source>
        <dbReference type="SMART" id="SM00871"/>
    </source>
</evidence>
<dbReference type="InterPro" id="IPR011256">
    <property type="entry name" value="Reg_factor_effector_dom_sf"/>
</dbReference>
<sequence length="164" mass="19270">MEGNHQKLVERLMPKIVEKGEFKVVGVSCNATMMDKDMIIPKLVDEFHHSRIREIKNRSNQPISYGIFVDPPNFDPEKDEFTWIAGVEVTNFERIPQGMIYRTIPAHKYAVLSYDPKTDEINPYQFLYQWFTSEGYEPTDLFGFEIYNPYNGRDTAYTLYLPIK</sequence>
<dbReference type="EMBL" id="MTLA01000075">
    <property type="protein sequence ID" value="OOP68872.1"/>
    <property type="molecule type" value="Genomic_DNA"/>
</dbReference>
<dbReference type="RefSeq" id="WP_078109912.1">
    <property type="nucleotide sequence ID" value="NZ_CP065424.1"/>
</dbReference>
<dbReference type="PANTHER" id="PTHR36444">
    <property type="entry name" value="TRANSCRIPTIONAL REGULATOR PROTEIN YOBU-RELATED"/>
    <property type="match status" value="1"/>
</dbReference>
<dbReference type="InterPro" id="IPR010499">
    <property type="entry name" value="AraC_E-bd"/>
</dbReference>
<organism evidence="2 3">
    <name type="scientific">Heyndrickxia oleronia</name>
    <dbReference type="NCBI Taxonomy" id="38875"/>
    <lineage>
        <taxon>Bacteria</taxon>
        <taxon>Bacillati</taxon>
        <taxon>Bacillota</taxon>
        <taxon>Bacilli</taxon>
        <taxon>Bacillales</taxon>
        <taxon>Bacillaceae</taxon>
        <taxon>Heyndrickxia</taxon>
    </lineage>
</organism>
<dbReference type="Proteomes" id="UP000189761">
    <property type="component" value="Unassembled WGS sequence"/>
</dbReference>
<dbReference type="AlphaFoldDB" id="A0A8E2LFH3"/>
<comment type="caution">
    <text evidence="2">The sequence shown here is derived from an EMBL/GenBank/DDBJ whole genome shotgun (WGS) entry which is preliminary data.</text>
</comment>